<evidence type="ECO:0000256" key="1">
    <source>
        <dbReference type="SAM" id="Coils"/>
    </source>
</evidence>
<organism evidence="3 4">
    <name type="scientific">Rodentibacter caecimuris</name>
    <dbReference type="NCBI Taxonomy" id="1796644"/>
    <lineage>
        <taxon>Bacteria</taxon>
        <taxon>Pseudomonadati</taxon>
        <taxon>Pseudomonadota</taxon>
        <taxon>Gammaproteobacteria</taxon>
        <taxon>Pasteurellales</taxon>
        <taxon>Pasteurellaceae</taxon>
        <taxon>Rodentibacter</taxon>
    </lineage>
</organism>
<gene>
    <name evidence="3" type="ORF">BKG90_01255</name>
</gene>
<dbReference type="EMBL" id="MLAB01000004">
    <property type="protein sequence ID" value="OOF73256.1"/>
    <property type="molecule type" value="Genomic_DNA"/>
</dbReference>
<evidence type="ECO:0000313" key="4">
    <source>
        <dbReference type="Proteomes" id="UP000188998"/>
    </source>
</evidence>
<dbReference type="Gene3D" id="1.10.10.10">
    <property type="entry name" value="Winged helix-like DNA-binding domain superfamily/Winged helix DNA-binding domain"/>
    <property type="match status" value="1"/>
</dbReference>
<dbReference type="SUPFAM" id="SSF46955">
    <property type="entry name" value="Putative DNA-binding domain"/>
    <property type="match status" value="1"/>
</dbReference>
<dbReference type="AlphaFoldDB" id="A0AAJ3K6M0"/>
<sequence>MKNLDEWLSITELLERKFEDLPKSDKGISKKAEREGWEKRQRTGVKGKTYEYYVGDMPESVQKALGFALSRPNSIEEPAGEYKTNKNTIDKIMEAVNSLEKKVKELEEPRDNLPDTLDNAEKRLIRWFRLCNKDRQAMLLSSAEVFAEMTLNEQKERLAPLTDHK</sequence>
<proteinExistence type="predicted"/>
<feature type="domain" description="HTH Mu-type" evidence="2">
    <location>
        <begin position="6"/>
        <end position="73"/>
    </location>
</feature>
<dbReference type="Proteomes" id="UP000188998">
    <property type="component" value="Unassembled WGS sequence"/>
</dbReference>
<keyword evidence="4" id="KW-1185">Reference proteome</keyword>
<keyword evidence="1" id="KW-0175">Coiled coil</keyword>
<dbReference type="InterPro" id="IPR009061">
    <property type="entry name" value="DNA-bd_dom_put_sf"/>
</dbReference>
<dbReference type="RefSeq" id="WP_059365263.1">
    <property type="nucleotide sequence ID" value="NZ_BBXJ01000001.1"/>
</dbReference>
<comment type="caution">
    <text evidence="3">The sequence shown here is derived from an EMBL/GenBank/DDBJ whole genome shotgun (WGS) entry which is preliminary data.</text>
</comment>
<reference evidence="3 4" key="1">
    <citation type="submission" date="2016-10" db="EMBL/GenBank/DDBJ databases">
        <title>Rodentibacter gen. nov. and new species.</title>
        <authorList>
            <person name="Christensen H."/>
        </authorList>
    </citation>
    <scope>NUCLEOTIDE SEQUENCE [LARGE SCALE GENOMIC DNA]</scope>
    <source>
        <strain evidence="3 4">199137021</strain>
    </source>
</reference>
<name>A0AAJ3K6M0_9PAST</name>
<feature type="coiled-coil region" evidence="1">
    <location>
        <begin position="82"/>
        <end position="109"/>
    </location>
</feature>
<dbReference type="Pfam" id="PF02316">
    <property type="entry name" value="HTH_Tnp_Mu_1"/>
    <property type="match status" value="1"/>
</dbReference>
<dbReference type="InterPro" id="IPR003314">
    <property type="entry name" value="Mu-type_HTH"/>
</dbReference>
<accession>A0AAJ3K6M0</accession>
<evidence type="ECO:0000313" key="3">
    <source>
        <dbReference type="EMBL" id="OOF73256.1"/>
    </source>
</evidence>
<protein>
    <submittedName>
        <fullName evidence="3">Ci repressor-like protein</fullName>
    </submittedName>
</protein>
<dbReference type="PROSITE" id="PS51702">
    <property type="entry name" value="HTH_MU"/>
    <property type="match status" value="1"/>
</dbReference>
<dbReference type="InterPro" id="IPR036388">
    <property type="entry name" value="WH-like_DNA-bd_sf"/>
</dbReference>
<evidence type="ECO:0000259" key="2">
    <source>
        <dbReference type="PROSITE" id="PS51702"/>
    </source>
</evidence>
<dbReference type="GO" id="GO:0003677">
    <property type="term" value="F:DNA binding"/>
    <property type="evidence" value="ECO:0007669"/>
    <property type="project" value="InterPro"/>
</dbReference>